<evidence type="ECO:0000256" key="4">
    <source>
        <dbReference type="ARBA" id="ARBA00012869"/>
    </source>
</evidence>
<dbReference type="InterPro" id="IPR001260">
    <property type="entry name" value="Coprogen_oxidase_aer"/>
</dbReference>
<dbReference type="EC" id="1.3.3.3" evidence="4"/>
<evidence type="ECO:0000256" key="6">
    <source>
        <dbReference type="ARBA" id="ARBA00023133"/>
    </source>
</evidence>
<dbReference type="EMBL" id="GIIL01003224">
    <property type="protein sequence ID" value="NOV46950.1"/>
    <property type="molecule type" value="Transcribed_RNA"/>
</dbReference>
<dbReference type="GO" id="GO:0005737">
    <property type="term" value="C:cytoplasm"/>
    <property type="evidence" value="ECO:0007669"/>
    <property type="project" value="TreeGrafter"/>
</dbReference>
<evidence type="ECO:0000313" key="8">
    <source>
        <dbReference type="EMBL" id="NOV46950.1"/>
    </source>
</evidence>
<dbReference type="SUPFAM" id="SSF102886">
    <property type="entry name" value="Coproporphyrinogen III oxidase"/>
    <property type="match status" value="1"/>
</dbReference>
<evidence type="ECO:0000256" key="7">
    <source>
        <dbReference type="ARBA" id="ARBA00023244"/>
    </source>
</evidence>
<dbReference type="InterPro" id="IPR018375">
    <property type="entry name" value="Coprogen_oxidase_CS"/>
</dbReference>
<keyword evidence="5" id="KW-0560">Oxidoreductase</keyword>
<protein>
    <recommendedName>
        <fullName evidence="4">coproporphyrinogen oxidase</fullName>
        <ecNumber evidence="4">1.3.3.3</ecNumber>
    </recommendedName>
</protein>
<dbReference type="PIRSF" id="PIRSF000166">
    <property type="entry name" value="Coproporphyri_ox"/>
    <property type="match status" value="1"/>
</dbReference>
<dbReference type="FunFam" id="3.40.1500.10:FF:000002">
    <property type="entry name" value="oxygen-dependent coproporphyrinogen-III oxidase, mitochondrial"/>
    <property type="match status" value="1"/>
</dbReference>
<comment type="similarity">
    <text evidence="2">Belongs to the aerobic coproporphyrinogen-III oxidase family.</text>
</comment>
<dbReference type="NCBIfam" id="NF003727">
    <property type="entry name" value="PRK05330.1"/>
    <property type="match status" value="1"/>
</dbReference>
<comment type="pathway">
    <text evidence="1">Porphyrin-containing compound metabolism; protoporphyrin-IX biosynthesis; protoporphyrinogen-IX from coproporphyrinogen-III (O2 route): step 1/1.</text>
</comment>
<dbReference type="Pfam" id="PF01218">
    <property type="entry name" value="Coprogen_oxidas"/>
    <property type="match status" value="1"/>
</dbReference>
<sequence>MWCNSIRHAFKSSTFISVFQHTKRSKLKYVPAFIGISMGVCSHLNNKQAEMSAKGINTTKFLSDPITAIEILKENPNSMRTKMELLVLRIQGEFVRALENEENFGSKFLVDRWNRHDGRGGGVTCVLQDGDVFEKAGVNITVMTGELKPQAIQQMKSRGKQFKDDGGPLEFFAAGVSAVIHPKNPHVPTVHFNYRYFEVKDSDNKIHWWFGGGTDLTPYFLYEEDAVHFHKTLKTGCDLHNKDYYPKFKKWCDDYFFIPHRNERRGIGGIFFDDLDTPSAEEAFEFVSTCADSVIPSFLPIVKKRKNVNYSNNDRQWQLIRRGRYVEFNLMYDRGTKFGLYTPGARYESILMSLPLNARWEYMHKVQDGSQESKLLQVLKEPYDWVPCKAPTK</sequence>
<dbReference type="GO" id="GO:0006782">
    <property type="term" value="P:protoporphyrinogen IX biosynthetic process"/>
    <property type="evidence" value="ECO:0007669"/>
    <property type="project" value="UniProtKB-UniPathway"/>
</dbReference>
<dbReference type="InterPro" id="IPR036406">
    <property type="entry name" value="Coprogen_oxidase_aer_sf"/>
</dbReference>
<dbReference type="UniPathway" id="UPA00251">
    <property type="reaction ID" value="UER00322"/>
</dbReference>
<dbReference type="PROSITE" id="PS01021">
    <property type="entry name" value="COPROGEN_OXIDASE"/>
    <property type="match status" value="1"/>
</dbReference>
<dbReference type="PANTHER" id="PTHR10755:SF0">
    <property type="entry name" value="OXYGEN-DEPENDENT COPROPORPHYRINOGEN-III OXIDASE, MITOCHONDRIAL"/>
    <property type="match status" value="1"/>
</dbReference>
<accession>A0A6M2DMI9</accession>
<evidence type="ECO:0000256" key="2">
    <source>
        <dbReference type="ARBA" id="ARBA00010644"/>
    </source>
</evidence>
<dbReference type="AlphaFoldDB" id="A0A6M2DMI9"/>
<name>A0A6M2DMI9_XENCH</name>
<evidence type="ECO:0000256" key="3">
    <source>
        <dbReference type="ARBA" id="ARBA00011738"/>
    </source>
</evidence>
<comment type="subunit">
    <text evidence="3">Homodimer.</text>
</comment>
<dbReference type="GO" id="GO:0004109">
    <property type="term" value="F:coproporphyrinogen oxidase activity"/>
    <property type="evidence" value="ECO:0007669"/>
    <property type="project" value="UniProtKB-EC"/>
</dbReference>
<dbReference type="PRINTS" id="PR00073">
    <property type="entry name" value="COPRGNOXDASE"/>
</dbReference>
<organism evidence="8">
    <name type="scientific">Xenopsylla cheopis</name>
    <name type="common">Oriental rat flea</name>
    <name type="synonym">Pulex cheopis</name>
    <dbReference type="NCBI Taxonomy" id="163159"/>
    <lineage>
        <taxon>Eukaryota</taxon>
        <taxon>Metazoa</taxon>
        <taxon>Ecdysozoa</taxon>
        <taxon>Arthropoda</taxon>
        <taxon>Hexapoda</taxon>
        <taxon>Insecta</taxon>
        <taxon>Pterygota</taxon>
        <taxon>Neoptera</taxon>
        <taxon>Endopterygota</taxon>
        <taxon>Siphonaptera</taxon>
        <taxon>Pulicidae</taxon>
        <taxon>Xenopsyllinae</taxon>
        <taxon>Xenopsylla</taxon>
    </lineage>
</organism>
<dbReference type="PANTHER" id="PTHR10755">
    <property type="entry name" value="COPROPORPHYRINOGEN III OXIDASE, MITOCHONDRIAL"/>
    <property type="match status" value="1"/>
</dbReference>
<proteinExistence type="inferred from homology"/>
<evidence type="ECO:0000256" key="5">
    <source>
        <dbReference type="ARBA" id="ARBA00023002"/>
    </source>
</evidence>
<evidence type="ECO:0000256" key="1">
    <source>
        <dbReference type="ARBA" id="ARBA00005168"/>
    </source>
</evidence>
<keyword evidence="7" id="KW-0627">Porphyrin biosynthesis</keyword>
<dbReference type="Gene3D" id="3.40.1500.10">
    <property type="entry name" value="Coproporphyrinogen III oxidase, aerobic"/>
    <property type="match status" value="1"/>
</dbReference>
<reference evidence="8" key="1">
    <citation type="submission" date="2020-03" db="EMBL/GenBank/DDBJ databases">
        <title>Transcriptomic Profiling of the Digestive Tract of the Rat Flea, Xenopsylla cheopis, Following Blood Feeding and Infection with Yersinia pestis.</title>
        <authorList>
            <person name="Bland D.M."/>
            <person name="Martens C.A."/>
            <person name="Virtaneva K."/>
            <person name="Kanakabandi K."/>
            <person name="Long D."/>
            <person name="Rosenke R."/>
            <person name="Saturday G.A."/>
            <person name="Hoyt F.H."/>
            <person name="Bruno D.P."/>
            <person name="Ribeiro J.M.C."/>
            <person name="Hinnebusch J."/>
        </authorList>
    </citation>
    <scope>NUCLEOTIDE SEQUENCE</scope>
</reference>
<keyword evidence="6" id="KW-0350">Heme biosynthesis</keyword>